<reference evidence="1" key="1">
    <citation type="submission" date="2010-03" db="EMBL/GenBank/DDBJ databases">
        <title>The genome sequence of Ruminococcus sp. 18P13.</title>
        <authorList>
            <consortium name="metaHIT consortium -- http://www.metahit.eu/"/>
            <person name="Pajon A."/>
            <person name="Turner K."/>
            <person name="Parkhill J."/>
            <person name="Bernalier A."/>
        </authorList>
    </citation>
    <scope>NUCLEOTIDE SEQUENCE [LARGE SCALE GENOMIC DNA]</scope>
    <source>
        <strain evidence="1">Type strain: 18P13</strain>
    </source>
</reference>
<name>D4LDX3_RUMC1</name>
<dbReference type="EMBL" id="FP929052">
    <property type="protein sequence ID" value="CBL17818.1"/>
    <property type="molecule type" value="Genomic_DNA"/>
</dbReference>
<dbReference type="Gene3D" id="3.40.390.10">
    <property type="entry name" value="Collagenase (Catalytic Domain)"/>
    <property type="match status" value="1"/>
</dbReference>
<dbReference type="HOGENOM" id="CLU_1314640_0_0_9"/>
<dbReference type="Proteomes" id="UP000007054">
    <property type="component" value="Chromosome"/>
</dbReference>
<dbReference type="GeneID" id="83156444"/>
<dbReference type="GO" id="GO:0008237">
    <property type="term" value="F:metallopeptidase activity"/>
    <property type="evidence" value="ECO:0007669"/>
    <property type="project" value="InterPro"/>
</dbReference>
<proteinExistence type="predicted"/>
<sequence length="209" mass="22596">MGSCSSSGKASWTGTDGVDPSEVKSTANLLIDTKLDEATRSEVVSTLKDFQSEFGINYNNTRIADMKPGSQALAYYDHEGIAVNNKYANSVKMNRAYDQCVQSGYHPSRGRKTGMQAVMAHEIGHQLNDMIGSKMGVNLHEAANRIVKEATKLTKHKSGARLASKISGYAKSSPAEAIAEAVADVYCNGKKARSESRAISNIVRKYLSI</sequence>
<accession>D4LDX3</accession>
<evidence type="ECO:0000313" key="1">
    <source>
        <dbReference type="EMBL" id="CBL17818.1"/>
    </source>
</evidence>
<keyword evidence="2" id="KW-1185">Reference proteome</keyword>
<gene>
    <name evidence="1" type="ordered locus">RUM_17540</name>
</gene>
<evidence type="ECO:0008006" key="3">
    <source>
        <dbReference type="Google" id="ProtNLM"/>
    </source>
</evidence>
<dbReference type="STRING" id="213810.RUM_17540"/>
<dbReference type="BioCyc" id="RCHA213810:RUM_RS08520-MONOMER"/>
<protein>
    <recommendedName>
        <fullName evidence="3">Neutral zinc metallopeptidase</fullName>
    </recommendedName>
</protein>
<dbReference type="RefSeq" id="WP_015558724.1">
    <property type="nucleotide sequence ID" value="NC_021039.1"/>
</dbReference>
<reference evidence="1" key="2">
    <citation type="submission" date="2010-03" db="EMBL/GenBank/DDBJ databases">
        <authorList>
            <person name="Pajon A."/>
        </authorList>
    </citation>
    <scope>NUCLEOTIDE SEQUENCE</scope>
    <source>
        <strain evidence="1">Type strain: 18P13</strain>
    </source>
</reference>
<evidence type="ECO:0000313" key="2">
    <source>
        <dbReference type="Proteomes" id="UP000007054"/>
    </source>
</evidence>
<dbReference type="InterPro" id="IPR024079">
    <property type="entry name" value="MetalloPept_cat_dom_sf"/>
</dbReference>
<dbReference type="KEGG" id="rch:RUM_17540"/>
<dbReference type="AlphaFoldDB" id="D4LDX3"/>
<dbReference type="SUPFAM" id="SSF55486">
    <property type="entry name" value="Metalloproteases ('zincins'), catalytic domain"/>
    <property type="match status" value="1"/>
</dbReference>
<organism evidence="1 2">
    <name type="scientific">Ruminococcus champanellensis (strain DSM 18848 / JCM 17042 / KCTC 15320 / 18P13)</name>
    <dbReference type="NCBI Taxonomy" id="213810"/>
    <lineage>
        <taxon>Bacteria</taxon>
        <taxon>Bacillati</taxon>
        <taxon>Bacillota</taxon>
        <taxon>Clostridia</taxon>
        <taxon>Eubacteriales</taxon>
        <taxon>Oscillospiraceae</taxon>
        <taxon>Ruminococcus</taxon>
    </lineage>
</organism>